<proteinExistence type="predicted"/>
<name>A0A858BVL0_9FIRM</name>
<keyword evidence="6" id="KW-1185">Reference proteome</keyword>
<evidence type="ECO:0000259" key="4">
    <source>
        <dbReference type="PROSITE" id="PS51272"/>
    </source>
</evidence>
<feature type="signal peptide" evidence="3">
    <location>
        <begin position="1"/>
        <end position="23"/>
    </location>
</feature>
<feature type="region of interest" description="Disordered" evidence="2">
    <location>
        <begin position="208"/>
        <end position="234"/>
    </location>
</feature>
<evidence type="ECO:0000256" key="1">
    <source>
        <dbReference type="ARBA" id="ARBA00022737"/>
    </source>
</evidence>
<feature type="chain" id="PRO_5032686047" evidence="3">
    <location>
        <begin position="24"/>
        <end position="344"/>
    </location>
</feature>
<dbReference type="RefSeq" id="WP_163066060.1">
    <property type="nucleotide sequence ID" value="NZ_CP048649.1"/>
</dbReference>
<sequence>MKISKMIAMGLALTVFGTTNVFAFTDITADSELSKAVKLMADYKIVNGYEDGSFKPQKEVTRAEFVKMTNKLFSYKEKAVSESFNDVNKTDWFYEDILKAVNEGYILGYADSTFKPNDTVTTEQICVILDRILNLEKTVAKKDLVIQDKVSGWAADSVNRVISSGIINLDRDGNFKATQPASRGTVVLGYDKIIQKKLVVLAQNDTKEVGQTGNNGTSGGGASKPDKPESEKPSAEIIQTMKLASTNINTTGVKYLTTNQNRSDLVPFLQNISRELDKYISDSSYDLKTAASSSKKDFKNRPEADQKILKSAISVSFDISNEEEYKALQEAAKFFGVDINKIKG</sequence>
<dbReference type="PANTHER" id="PTHR43308">
    <property type="entry name" value="OUTER MEMBRANE PROTEIN ALPHA-RELATED"/>
    <property type="match status" value="1"/>
</dbReference>
<gene>
    <name evidence="5" type="ORF">Ami103574_07120</name>
</gene>
<keyword evidence="3" id="KW-0732">Signal</keyword>
<dbReference type="AlphaFoldDB" id="A0A858BVL0"/>
<feature type="domain" description="SLH" evidence="4">
    <location>
        <begin position="20"/>
        <end position="79"/>
    </location>
</feature>
<feature type="domain" description="SLH" evidence="4">
    <location>
        <begin position="80"/>
        <end position="143"/>
    </location>
</feature>
<dbReference type="InterPro" id="IPR001119">
    <property type="entry name" value="SLH_dom"/>
</dbReference>
<dbReference type="PROSITE" id="PS51272">
    <property type="entry name" value="SLH"/>
    <property type="match status" value="2"/>
</dbReference>
<dbReference type="KEGG" id="abut:Ami103574_07120"/>
<evidence type="ECO:0000256" key="2">
    <source>
        <dbReference type="SAM" id="MobiDB-lite"/>
    </source>
</evidence>
<dbReference type="EMBL" id="CP048649">
    <property type="protein sequence ID" value="QIB69105.1"/>
    <property type="molecule type" value="Genomic_DNA"/>
</dbReference>
<accession>A0A858BVL0</accession>
<evidence type="ECO:0000313" key="5">
    <source>
        <dbReference type="EMBL" id="QIB69105.1"/>
    </source>
</evidence>
<keyword evidence="1" id="KW-0677">Repeat</keyword>
<evidence type="ECO:0000256" key="3">
    <source>
        <dbReference type="SAM" id="SignalP"/>
    </source>
</evidence>
<evidence type="ECO:0000313" key="6">
    <source>
        <dbReference type="Proteomes" id="UP000466848"/>
    </source>
</evidence>
<protein>
    <submittedName>
        <fullName evidence="5">S-layer homology domain-containing protein</fullName>
    </submittedName>
</protein>
<organism evidence="5 6">
    <name type="scientific">Aminipila butyrica</name>
    <dbReference type="NCBI Taxonomy" id="433296"/>
    <lineage>
        <taxon>Bacteria</taxon>
        <taxon>Bacillati</taxon>
        <taxon>Bacillota</taxon>
        <taxon>Clostridia</taxon>
        <taxon>Peptostreptococcales</taxon>
        <taxon>Anaerovoracaceae</taxon>
        <taxon>Aminipila</taxon>
    </lineage>
</organism>
<dbReference type="Proteomes" id="UP000466848">
    <property type="component" value="Chromosome"/>
</dbReference>
<reference evidence="5 6" key="1">
    <citation type="submission" date="2020-02" db="EMBL/GenBank/DDBJ databases">
        <authorList>
            <person name="Kim Y.B."/>
            <person name="Roh S.W."/>
        </authorList>
    </citation>
    <scope>NUCLEOTIDE SEQUENCE [LARGE SCALE GENOMIC DNA]</scope>
    <source>
        <strain evidence="5 6">DSM 103574</strain>
    </source>
</reference>
<feature type="compositionally biased region" description="Basic and acidic residues" evidence="2">
    <location>
        <begin position="224"/>
        <end position="234"/>
    </location>
</feature>
<dbReference type="InterPro" id="IPR051465">
    <property type="entry name" value="Cell_Envelope_Struct_Comp"/>
</dbReference>
<dbReference type="Pfam" id="PF00395">
    <property type="entry name" value="SLH"/>
    <property type="match status" value="3"/>
</dbReference>